<proteinExistence type="predicted"/>
<sequence length="40" mass="4409">MTGQTVPFHEGLWYVTGVFSTPRRPTASRIAEGPGQYGQQ</sequence>
<name>A0A381NC31_9ZZZZ</name>
<dbReference type="AlphaFoldDB" id="A0A381NC31"/>
<accession>A0A381NC31</accession>
<dbReference type="EMBL" id="UINC01000255">
    <property type="protein sequence ID" value="SUZ52077.1"/>
    <property type="molecule type" value="Genomic_DNA"/>
</dbReference>
<reference evidence="1" key="1">
    <citation type="submission" date="2018-05" db="EMBL/GenBank/DDBJ databases">
        <authorList>
            <person name="Lanie J.A."/>
            <person name="Ng W.-L."/>
            <person name="Kazmierczak K.M."/>
            <person name="Andrzejewski T.M."/>
            <person name="Davidsen T.M."/>
            <person name="Wayne K.J."/>
            <person name="Tettelin H."/>
            <person name="Glass J.I."/>
            <person name="Rusch D."/>
            <person name="Podicherti R."/>
            <person name="Tsui H.-C.T."/>
            <person name="Winkler M.E."/>
        </authorList>
    </citation>
    <scope>NUCLEOTIDE SEQUENCE</scope>
</reference>
<protein>
    <submittedName>
        <fullName evidence="1">Uncharacterized protein</fullName>
    </submittedName>
</protein>
<evidence type="ECO:0000313" key="1">
    <source>
        <dbReference type="EMBL" id="SUZ52077.1"/>
    </source>
</evidence>
<organism evidence="1">
    <name type="scientific">marine metagenome</name>
    <dbReference type="NCBI Taxonomy" id="408172"/>
    <lineage>
        <taxon>unclassified sequences</taxon>
        <taxon>metagenomes</taxon>
        <taxon>ecological metagenomes</taxon>
    </lineage>
</organism>
<gene>
    <name evidence="1" type="ORF">METZ01_LOCUS4931</name>
</gene>